<evidence type="ECO:0000256" key="1">
    <source>
        <dbReference type="PROSITE-ProRule" id="PRU00288"/>
    </source>
</evidence>
<keyword evidence="1" id="KW-0479">Metal-binding</keyword>
<comment type="caution">
    <text evidence="5">The sequence shown here is derived from an EMBL/GenBank/DDBJ whole genome shotgun (WGS) entry which is preliminary data.</text>
</comment>
<feature type="domain" description="C2" evidence="3">
    <location>
        <begin position="141"/>
        <end position="267"/>
    </location>
</feature>
<dbReference type="Pfam" id="PF00168">
    <property type="entry name" value="C2"/>
    <property type="match status" value="1"/>
</dbReference>
<reference evidence="5 6" key="1">
    <citation type="submission" date="2017-12" db="EMBL/GenBank/DDBJ databases">
        <title>Sequencing, de novo assembly and annotation of complete genome of a new Thraustochytrid species, strain FCC1311.</title>
        <authorList>
            <person name="Sedici K."/>
            <person name="Godart F."/>
            <person name="Aiese Cigliano R."/>
            <person name="Sanseverino W."/>
            <person name="Barakat M."/>
            <person name="Ortet P."/>
            <person name="Marechal E."/>
            <person name="Cagnac O."/>
            <person name="Amato A."/>
        </authorList>
    </citation>
    <scope>NUCLEOTIDE SEQUENCE [LARGE SCALE GENOMIC DNA]</scope>
</reference>
<keyword evidence="6" id="KW-1185">Reference proteome</keyword>
<organism evidence="5 6">
    <name type="scientific">Hondaea fermentalgiana</name>
    <dbReference type="NCBI Taxonomy" id="2315210"/>
    <lineage>
        <taxon>Eukaryota</taxon>
        <taxon>Sar</taxon>
        <taxon>Stramenopiles</taxon>
        <taxon>Bigyra</taxon>
        <taxon>Labyrinthulomycetes</taxon>
        <taxon>Thraustochytrida</taxon>
        <taxon>Thraustochytriidae</taxon>
        <taxon>Hondaea</taxon>
    </lineage>
</organism>
<dbReference type="InterPro" id="IPR000008">
    <property type="entry name" value="C2_dom"/>
</dbReference>
<protein>
    <submittedName>
        <fullName evidence="5">Arf-GAP with GTPase, ANK repeat and PH domain-containing protein 2</fullName>
    </submittedName>
</protein>
<dbReference type="PROSITE" id="PS50004">
    <property type="entry name" value="C2"/>
    <property type="match status" value="1"/>
</dbReference>
<dbReference type="InParanoid" id="A0A2R5GA19"/>
<sequence>MGAGASGPSASGKTKSRSNCNAPSSTWASTTFGVFLCASCAGAHRSLGAHISFMQSITLDLDNWKPLWTERLEQGGNLRVNERLEFYVPQIWPKPSAKDTPGSYVREYVKAKYDDQLFSRENNSSKTHRLPPIPWEQRTTRLARAHTSMGQGRIEYVGIVSVRVLSAEHLTPMSAAIPLAPAPSAFFTNPYCVVRLGDHEARTRAISRALNPEWNEGPQENVRFNMSWNGSIYEHDVSSLLPRDSSTEAALRASSDSLRGPFDADTSSENGDTSGDEIDIVESTSAVALSEAGSGSASGAKATKEKSGIELESHGSDTPDSTLNTKVKHHRRKRSLTKLHLREKMKDAVDNLVNVLARNGSVDSEYYMEEENDELGRARRERGYFFVGKLNLELSFLDLR</sequence>
<dbReference type="Pfam" id="PF01412">
    <property type="entry name" value="ArfGap"/>
    <property type="match status" value="1"/>
</dbReference>
<keyword evidence="1" id="KW-0862">Zinc</keyword>
<feature type="region of interest" description="Disordered" evidence="2">
    <location>
        <begin position="251"/>
        <end position="277"/>
    </location>
</feature>
<dbReference type="InterPro" id="IPR038508">
    <property type="entry name" value="ArfGAP_dom_sf"/>
</dbReference>
<dbReference type="PANTHER" id="PTHR46220:SF1">
    <property type="entry name" value="ADP-RIBOSYLATION FACTOR GTPASE-ACTIVATING PROTEIN AGD12"/>
    <property type="match status" value="1"/>
</dbReference>
<dbReference type="InterPro" id="IPR037278">
    <property type="entry name" value="ARFGAP/RecO"/>
</dbReference>
<feature type="domain" description="Arf-GAP" evidence="4">
    <location>
        <begin position="19"/>
        <end position="126"/>
    </location>
</feature>
<dbReference type="PROSITE" id="PS50115">
    <property type="entry name" value="ARFGAP"/>
    <property type="match status" value="1"/>
</dbReference>
<dbReference type="PRINTS" id="PR00405">
    <property type="entry name" value="REVINTRACTNG"/>
</dbReference>
<evidence type="ECO:0000313" key="6">
    <source>
        <dbReference type="Proteomes" id="UP000241890"/>
    </source>
</evidence>
<dbReference type="SUPFAM" id="SSF49562">
    <property type="entry name" value="C2 domain (Calcium/lipid-binding domain, CaLB)"/>
    <property type="match status" value="1"/>
</dbReference>
<dbReference type="GO" id="GO:0005096">
    <property type="term" value="F:GTPase activator activity"/>
    <property type="evidence" value="ECO:0007669"/>
    <property type="project" value="InterPro"/>
</dbReference>
<dbReference type="GO" id="GO:0005543">
    <property type="term" value="F:phospholipid binding"/>
    <property type="evidence" value="ECO:0007669"/>
    <property type="project" value="InterPro"/>
</dbReference>
<keyword evidence="1" id="KW-0863">Zinc-finger</keyword>
<evidence type="ECO:0000256" key="2">
    <source>
        <dbReference type="SAM" id="MobiDB-lite"/>
    </source>
</evidence>
<gene>
    <name evidence="5" type="ORF">FCC1311_033722</name>
</gene>
<dbReference type="Gene3D" id="2.60.40.150">
    <property type="entry name" value="C2 domain"/>
    <property type="match status" value="1"/>
</dbReference>
<dbReference type="InterPro" id="IPR035892">
    <property type="entry name" value="C2_domain_sf"/>
</dbReference>
<dbReference type="AlphaFoldDB" id="A0A2R5GA19"/>
<dbReference type="EMBL" id="BEYU01000028">
    <property type="protein sequence ID" value="GBG27149.1"/>
    <property type="molecule type" value="Genomic_DNA"/>
</dbReference>
<proteinExistence type="predicted"/>
<feature type="region of interest" description="Disordered" evidence="2">
    <location>
        <begin position="289"/>
        <end position="323"/>
    </location>
</feature>
<evidence type="ECO:0000313" key="5">
    <source>
        <dbReference type="EMBL" id="GBG27149.1"/>
    </source>
</evidence>
<dbReference type="InterPro" id="IPR044518">
    <property type="entry name" value="ARF_GAP_AGD11/12/13"/>
</dbReference>
<dbReference type="InterPro" id="IPR001164">
    <property type="entry name" value="ArfGAP_dom"/>
</dbReference>
<name>A0A2R5GA19_9STRA</name>
<accession>A0A2R5GA19</accession>
<dbReference type="SUPFAM" id="SSF57863">
    <property type="entry name" value="ArfGap/RecO-like zinc finger"/>
    <property type="match status" value="1"/>
</dbReference>
<dbReference type="SMART" id="SM00105">
    <property type="entry name" value="ArfGap"/>
    <property type="match status" value="1"/>
</dbReference>
<dbReference type="Proteomes" id="UP000241890">
    <property type="component" value="Unassembled WGS sequence"/>
</dbReference>
<feature type="compositionally biased region" description="Basic and acidic residues" evidence="2">
    <location>
        <begin position="302"/>
        <end position="317"/>
    </location>
</feature>
<dbReference type="OrthoDB" id="10266696at2759"/>
<feature type="compositionally biased region" description="Low complexity" evidence="2">
    <location>
        <begin position="289"/>
        <end position="301"/>
    </location>
</feature>
<dbReference type="Gene3D" id="1.10.220.150">
    <property type="entry name" value="Arf GTPase activating protein"/>
    <property type="match status" value="1"/>
</dbReference>
<dbReference type="CDD" id="cd08204">
    <property type="entry name" value="ArfGap"/>
    <property type="match status" value="1"/>
</dbReference>
<dbReference type="GO" id="GO:0008270">
    <property type="term" value="F:zinc ion binding"/>
    <property type="evidence" value="ECO:0007669"/>
    <property type="project" value="UniProtKB-KW"/>
</dbReference>
<feature type="compositionally biased region" description="Low complexity" evidence="2">
    <location>
        <begin position="1"/>
        <end position="12"/>
    </location>
</feature>
<dbReference type="CDD" id="cd00030">
    <property type="entry name" value="C2"/>
    <property type="match status" value="1"/>
</dbReference>
<evidence type="ECO:0000259" key="3">
    <source>
        <dbReference type="PROSITE" id="PS50004"/>
    </source>
</evidence>
<feature type="region of interest" description="Disordered" evidence="2">
    <location>
        <begin position="1"/>
        <end position="20"/>
    </location>
</feature>
<evidence type="ECO:0000259" key="4">
    <source>
        <dbReference type="PROSITE" id="PS50115"/>
    </source>
</evidence>
<dbReference type="PANTHER" id="PTHR46220">
    <property type="entry name" value="ADP-RIBOSYLATION FACTOR GTPASE-ACTIVATING PROTEIN AGD12"/>
    <property type="match status" value="1"/>
</dbReference>